<evidence type="ECO:0000313" key="2">
    <source>
        <dbReference type="EMBL" id="CAI2382622.1"/>
    </source>
</evidence>
<feature type="compositionally biased region" description="Basic residues" evidence="1">
    <location>
        <begin position="70"/>
        <end position="83"/>
    </location>
</feature>
<gene>
    <name evidence="2" type="ORF">ECRASSUSDP1_LOCUS24100</name>
</gene>
<comment type="caution">
    <text evidence="2">The sequence shown here is derived from an EMBL/GenBank/DDBJ whole genome shotgun (WGS) entry which is preliminary data.</text>
</comment>
<evidence type="ECO:0000256" key="1">
    <source>
        <dbReference type="SAM" id="MobiDB-lite"/>
    </source>
</evidence>
<dbReference type="AlphaFoldDB" id="A0AAD1Y4C0"/>
<feature type="compositionally biased region" description="Basic residues" evidence="1">
    <location>
        <begin position="294"/>
        <end position="307"/>
    </location>
</feature>
<accession>A0AAD1Y4C0</accession>
<sequence length="357" mass="40733">MITSVIEAKCFRLKAPREEVMERSKSGVSPRTKAKAGSNKWPYFTICTAPSTMKSKNLKANAQQMLLKKGWGKKKPSKRKKSQKSSSNVRGHIKVRKKKSESYSNPTSVKRKAKKTKSPRRDIENMMLQFLSLKNADNQSELVSKYASDNYKKGGFTEEQTNSILNISSQAQAGLSFNNKRNDKKLKSRDQSKKKFFEYSPKYPIKKPPKSMLKAKVLERRLMVPAGKGKRLGHKISYPTNTSYSNNQVEKQWTQDNRNTTGLNLDPSQTWAYPDDDYATFNKEMLYKNSPNCKIRKGRASSKKKLKTSKDRNQTRTSGNSPVMANFLPISRGKAHKKPVIDRSLIYKKYVKKAPGK</sequence>
<proteinExistence type="predicted"/>
<organism evidence="2 3">
    <name type="scientific">Euplotes crassus</name>
    <dbReference type="NCBI Taxonomy" id="5936"/>
    <lineage>
        <taxon>Eukaryota</taxon>
        <taxon>Sar</taxon>
        <taxon>Alveolata</taxon>
        <taxon>Ciliophora</taxon>
        <taxon>Intramacronucleata</taxon>
        <taxon>Spirotrichea</taxon>
        <taxon>Hypotrichia</taxon>
        <taxon>Euplotida</taxon>
        <taxon>Euplotidae</taxon>
        <taxon>Moneuplotes</taxon>
    </lineage>
</organism>
<feature type="region of interest" description="Disordered" evidence="1">
    <location>
        <begin position="68"/>
        <end position="122"/>
    </location>
</feature>
<dbReference type="EMBL" id="CAMPGE010024806">
    <property type="protein sequence ID" value="CAI2382622.1"/>
    <property type="molecule type" value="Genomic_DNA"/>
</dbReference>
<feature type="compositionally biased region" description="Basic residues" evidence="1">
    <location>
        <begin position="109"/>
        <end position="118"/>
    </location>
</feature>
<feature type="region of interest" description="Disordered" evidence="1">
    <location>
        <begin position="294"/>
        <end position="325"/>
    </location>
</feature>
<dbReference type="Proteomes" id="UP001295684">
    <property type="component" value="Unassembled WGS sequence"/>
</dbReference>
<evidence type="ECO:0000313" key="3">
    <source>
        <dbReference type="Proteomes" id="UP001295684"/>
    </source>
</evidence>
<reference evidence="2" key="1">
    <citation type="submission" date="2023-07" db="EMBL/GenBank/DDBJ databases">
        <authorList>
            <consortium name="AG Swart"/>
            <person name="Singh M."/>
            <person name="Singh A."/>
            <person name="Seah K."/>
            <person name="Emmerich C."/>
        </authorList>
    </citation>
    <scope>NUCLEOTIDE SEQUENCE</scope>
    <source>
        <strain evidence="2">DP1</strain>
    </source>
</reference>
<protein>
    <submittedName>
        <fullName evidence="2">Uncharacterized protein</fullName>
    </submittedName>
</protein>
<keyword evidence="3" id="KW-1185">Reference proteome</keyword>
<name>A0AAD1Y4C0_EUPCR</name>